<name>A0A6S6U9Z2_9GAMM</name>
<reference evidence="1" key="1">
    <citation type="submission" date="2020-01" db="EMBL/GenBank/DDBJ databases">
        <authorList>
            <person name="Meier V. D."/>
            <person name="Meier V D."/>
        </authorList>
    </citation>
    <scope>NUCLEOTIDE SEQUENCE</scope>
    <source>
        <strain evidence="1">HLG_WM_MAG_09</strain>
    </source>
</reference>
<sequence length="66" mass="7043">MATSINTDDVLVIQHLVSELILMVDVLPLLAGDDKAISQTSNYVGLLIFELSEEFDSSLAHLVGGA</sequence>
<dbReference type="EMBL" id="CACVAT010000419">
    <property type="protein sequence ID" value="CAA6826120.1"/>
    <property type="molecule type" value="Genomic_DNA"/>
</dbReference>
<proteinExistence type="predicted"/>
<accession>A0A6S6U9Z2</accession>
<gene>
    <name evidence="1" type="ORF">HELGO_WM45774</name>
</gene>
<protein>
    <submittedName>
        <fullName evidence="1">Uncharacterized protein</fullName>
    </submittedName>
</protein>
<evidence type="ECO:0000313" key="1">
    <source>
        <dbReference type="EMBL" id="CAA6826120.1"/>
    </source>
</evidence>
<dbReference type="AlphaFoldDB" id="A0A6S6U9Z2"/>
<organism evidence="1">
    <name type="scientific">uncultured Thiotrichaceae bacterium</name>
    <dbReference type="NCBI Taxonomy" id="298394"/>
    <lineage>
        <taxon>Bacteria</taxon>
        <taxon>Pseudomonadati</taxon>
        <taxon>Pseudomonadota</taxon>
        <taxon>Gammaproteobacteria</taxon>
        <taxon>Thiotrichales</taxon>
        <taxon>Thiotrichaceae</taxon>
        <taxon>environmental samples</taxon>
    </lineage>
</organism>